<evidence type="ECO:0000259" key="6">
    <source>
        <dbReference type="PROSITE" id="PS50076"/>
    </source>
</evidence>
<dbReference type="FunFam" id="2.60.260.20:FF:000005">
    <property type="entry name" value="Chaperone protein dnaJ 1, mitochondrial"/>
    <property type="match status" value="1"/>
</dbReference>
<evidence type="ECO:0000256" key="3">
    <source>
        <dbReference type="ARBA" id="ARBA00022771"/>
    </source>
</evidence>
<dbReference type="InterPro" id="IPR018253">
    <property type="entry name" value="DnaJ_domain_CS"/>
</dbReference>
<dbReference type="SUPFAM" id="SSF46565">
    <property type="entry name" value="Chaperone J-domain"/>
    <property type="match status" value="1"/>
</dbReference>
<keyword evidence="1" id="KW-0479">Metal-binding</keyword>
<dbReference type="InterPro" id="IPR002939">
    <property type="entry name" value="DnaJ_C"/>
</dbReference>
<dbReference type="SUPFAM" id="SSF49493">
    <property type="entry name" value="HSP40/DnaJ peptide-binding domain"/>
    <property type="match status" value="2"/>
</dbReference>
<dbReference type="EMBL" id="JACHFM010000002">
    <property type="protein sequence ID" value="MBB5222146.1"/>
    <property type="molecule type" value="Genomic_DNA"/>
</dbReference>
<dbReference type="AlphaFoldDB" id="A0A840SQL5"/>
<dbReference type="CDD" id="cd10747">
    <property type="entry name" value="DnaJ_C"/>
    <property type="match status" value="1"/>
</dbReference>
<proteinExistence type="predicted"/>
<dbReference type="Pfam" id="PF01556">
    <property type="entry name" value="DnaJ_C"/>
    <property type="match status" value="1"/>
</dbReference>
<evidence type="ECO:0000313" key="7">
    <source>
        <dbReference type="EMBL" id="MBB5222146.1"/>
    </source>
</evidence>
<organism evidence="7 8">
    <name type="scientific">Amaricoccus macauensis</name>
    <dbReference type="NCBI Taxonomy" id="57001"/>
    <lineage>
        <taxon>Bacteria</taxon>
        <taxon>Pseudomonadati</taxon>
        <taxon>Pseudomonadota</taxon>
        <taxon>Alphaproteobacteria</taxon>
        <taxon>Rhodobacterales</taxon>
        <taxon>Paracoccaceae</taxon>
        <taxon>Amaricoccus</taxon>
    </lineage>
</organism>
<dbReference type="InterPro" id="IPR036869">
    <property type="entry name" value="J_dom_sf"/>
</dbReference>
<evidence type="ECO:0000256" key="2">
    <source>
        <dbReference type="ARBA" id="ARBA00022737"/>
    </source>
</evidence>
<dbReference type="PANTHER" id="PTHR43096:SF10">
    <property type="entry name" value="CHAPERONE PROTEIN DNAJ A6, CHLOROPLASTIC"/>
    <property type="match status" value="1"/>
</dbReference>
<dbReference type="GO" id="GO:0005737">
    <property type="term" value="C:cytoplasm"/>
    <property type="evidence" value="ECO:0007669"/>
    <property type="project" value="TreeGrafter"/>
</dbReference>
<dbReference type="PROSITE" id="PS00636">
    <property type="entry name" value="DNAJ_1"/>
    <property type="match status" value="1"/>
</dbReference>
<gene>
    <name evidence="7" type="ORF">HNP73_002082</name>
</gene>
<evidence type="ECO:0000256" key="5">
    <source>
        <dbReference type="SAM" id="MobiDB-lite"/>
    </source>
</evidence>
<dbReference type="PROSITE" id="PS50076">
    <property type="entry name" value="DNAJ_2"/>
    <property type="match status" value="1"/>
</dbReference>
<name>A0A840SQL5_9RHOB</name>
<dbReference type="PRINTS" id="PR00625">
    <property type="entry name" value="JDOMAIN"/>
</dbReference>
<feature type="region of interest" description="Disordered" evidence="5">
    <location>
        <begin position="57"/>
        <end position="79"/>
    </location>
</feature>
<sequence length="308" mass="33681">MSDDPYAALGVSKTATLDEIRKAYKKIAKESHPDLNPGDAKAADRFKAAAAAHDLLKDPEQRARFDRGEIDEQGHERPERRFYREYAEGPEATYHTSHGYEDFGDYSDIFSDLFGQRSQQARGAGRGQGIRMRGPDRHYTLEVDFLEAAKGGKRRITLPGGGALDVQIPEGIADGQTLRLKGKGGEGIGGGEPGDALVTVMIAPHSHFTRDGEDIALELPISIDEAVLGGKVEVPTIDGPVALTIPKGASSGRVLRLRGRGVRKRDRTGDQLVTLRIVMPPKVDDELTTFFEGWRKKHGYDPRKGVLS</sequence>
<dbReference type="Proteomes" id="UP000549457">
    <property type="component" value="Unassembled WGS sequence"/>
</dbReference>
<dbReference type="InterPro" id="IPR001623">
    <property type="entry name" value="DnaJ_domain"/>
</dbReference>
<keyword evidence="8" id="KW-1185">Reference proteome</keyword>
<comment type="caution">
    <text evidence="7">The sequence shown here is derived from an EMBL/GenBank/DDBJ whole genome shotgun (WGS) entry which is preliminary data.</text>
</comment>
<dbReference type="GO" id="GO:0042026">
    <property type="term" value="P:protein refolding"/>
    <property type="evidence" value="ECO:0007669"/>
    <property type="project" value="TreeGrafter"/>
</dbReference>
<evidence type="ECO:0000256" key="1">
    <source>
        <dbReference type="ARBA" id="ARBA00022723"/>
    </source>
</evidence>
<dbReference type="Gene3D" id="1.10.287.110">
    <property type="entry name" value="DnaJ domain"/>
    <property type="match status" value="1"/>
</dbReference>
<dbReference type="GO" id="GO:0008270">
    <property type="term" value="F:zinc ion binding"/>
    <property type="evidence" value="ECO:0007669"/>
    <property type="project" value="UniProtKB-KW"/>
</dbReference>
<evidence type="ECO:0000313" key="8">
    <source>
        <dbReference type="Proteomes" id="UP000549457"/>
    </source>
</evidence>
<dbReference type="CDD" id="cd06257">
    <property type="entry name" value="DnaJ"/>
    <property type="match status" value="1"/>
</dbReference>
<dbReference type="Pfam" id="PF00226">
    <property type="entry name" value="DnaJ"/>
    <property type="match status" value="1"/>
</dbReference>
<dbReference type="PANTHER" id="PTHR43096">
    <property type="entry name" value="DNAJ HOMOLOG 1, MITOCHONDRIAL-RELATED"/>
    <property type="match status" value="1"/>
</dbReference>
<protein>
    <submittedName>
        <fullName evidence="7">DnaJ-class molecular chaperone</fullName>
    </submittedName>
</protein>
<keyword evidence="3" id="KW-0863">Zinc-finger</keyword>
<dbReference type="RefSeq" id="WP_184148559.1">
    <property type="nucleotide sequence ID" value="NZ_JACHFM010000002.1"/>
</dbReference>
<keyword evidence="2" id="KW-0677">Repeat</keyword>
<evidence type="ECO:0000256" key="4">
    <source>
        <dbReference type="ARBA" id="ARBA00022833"/>
    </source>
</evidence>
<dbReference type="GO" id="GO:0051082">
    <property type="term" value="F:unfolded protein binding"/>
    <property type="evidence" value="ECO:0007669"/>
    <property type="project" value="InterPro"/>
</dbReference>
<feature type="domain" description="J" evidence="6">
    <location>
        <begin position="4"/>
        <end position="69"/>
    </location>
</feature>
<dbReference type="SMART" id="SM00271">
    <property type="entry name" value="DnaJ"/>
    <property type="match status" value="1"/>
</dbReference>
<accession>A0A840SQL5</accession>
<reference evidence="7 8" key="1">
    <citation type="submission" date="2020-08" db="EMBL/GenBank/DDBJ databases">
        <title>Genomic Encyclopedia of Type Strains, Phase IV (KMG-IV): sequencing the most valuable type-strain genomes for metagenomic binning, comparative biology and taxonomic classification.</title>
        <authorList>
            <person name="Goeker M."/>
        </authorList>
    </citation>
    <scope>NUCLEOTIDE SEQUENCE [LARGE SCALE GENOMIC DNA]</scope>
    <source>
        <strain evidence="7 8">DSM 101730</strain>
    </source>
</reference>
<dbReference type="InterPro" id="IPR008971">
    <property type="entry name" value="HSP40/DnaJ_pept-bd"/>
</dbReference>
<keyword evidence="4" id="KW-0862">Zinc</keyword>
<dbReference type="Gene3D" id="2.60.260.20">
    <property type="entry name" value="Urease metallochaperone UreE, N-terminal domain"/>
    <property type="match status" value="2"/>
</dbReference>